<dbReference type="AlphaFoldDB" id="A0A5M3MAZ4"/>
<organism evidence="2 3">
    <name type="scientific">Coniophora puteana (strain RWD-64-598)</name>
    <name type="common">Brown rot fungus</name>
    <dbReference type="NCBI Taxonomy" id="741705"/>
    <lineage>
        <taxon>Eukaryota</taxon>
        <taxon>Fungi</taxon>
        <taxon>Dikarya</taxon>
        <taxon>Basidiomycota</taxon>
        <taxon>Agaricomycotina</taxon>
        <taxon>Agaricomycetes</taxon>
        <taxon>Agaricomycetidae</taxon>
        <taxon>Boletales</taxon>
        <taxon>Coniophorineae</taxon>
        <taxon>Coniophoraceae</taxon>
        <taxon>Coniophora</taxon>
    </lineage>
</organism>
<evidence type="ECO:0000256" key="1">
    <source>
        <dbReference type="SAM" id="MobiDB-lite"/>
    </source>
</evidence>
<dbReference type="GeneID" id="19201379"/>
<protein>
    <submittedName>
        <fullName evidence="2">Uncharacterized protein</fullName>
    </submittedName>
</protein>
<comment type="caution">
    <text evidence="2">The sequence shown here is derived from an EMBL/GenBank/DDBJ whole genome shotgun (WGS) entry which is preliminary data.</text>
</comment>
<feature type="compositionally biased region" description="Polar residues" evidence="1">
    <location>
        <begin position="1"/>
        <end position="17"/>
    </location>
</feature>
<feature type="region of interest" description="Disordered" evidence="1">
    <location>
        <begin position="1"/>
        <end position="41"/>
    </location>
</feature>
<accession>A0A5M3MAZ4</accession>
<evidence type="ECO:0000313" key="2">
    <source>
        <dbReference type="EMBL" id="EIW76227.1"/>
    </source>
</evidence>
<sequence length="87" mass="9464">MSPGQVSAANPLLQTCNKRSRKRPSHSLRIEADATKGKPSPLLPIGDIRKIQQTILPAFQKRRSCLLNASTSCLRANSVSSSTTYGR</sequence>
<evidence type="ECO:0000313" key="3">
    <source>
        <dbReference type="Proteomes" id="UP000053558"/>
    </source>
</evidence>
<proteinExistence type="predicted"/>
<reference evidence="3" key="1">
    <citation type="journal article" date="2012" name="Science">
        <title>The Paleozoic origin of enzymatic lignin decomposition reconstructed from 31 fungal genomes.</title>
        <authorList>
            <person name="Floudas D."/>
            <person name="Binder M."/>
            <person name="Riley R."/>
            <person name="Barry K."/>
            <person name="Blanchette R.A."/>
            <person name="Henrissat B."/>
            <person name="Martinez A.T."/>
            <person name="Otillar R."/>
            <person name="Spatafora J.W."/>
            <person name="Yadav J.S."/>
            <person name="Aerts A."/>
            <person name="Benoit I."/>
            <person name="Boyd A."/>
            <person name="Carlson A."/>
            <person name="Copeland A."/>
            <person name="Coutinho P.M."/>
            <person name="de Vries R.P."/>
            <person name="Ferreira P."/>
            <person name="Findley K."/>
            <person name="Foster B."/>
            <person name="Gaskell J."/>
            <person name="Glotzer D."/>
            <person name="Gorecki P."/>
            <person name="Heitman J."/>
            <person name="Hesse C."/>
            <person name="Hori C."/>
            <person name="Igarashi K."/>
            <person name="Jurgens J.A."/>
            <person name="Kallen N."/>
            <person name="Kersten P."/>
            <person name="Kohler A."/>
            <person name="Kuees U."/>
            <person name="Kumar T.K.A."/>
            <person name="Kuo A."/>
            <person name="LaButti K."/>
            <person name="Larrondo L.F."/>
            <person name="Lindquist E."/>
            <person name="Ling A."/>
            <person name="Lombard V."/>
            <person name="Lucas S."/>
            <person name="Lundell T."/>
            <person name="Martin R."/>
            <person name="McLaughlin D.J."/>
            <person name="Morgenstern I."/>
            <person name="Morin E."/>
            <person name="Murat C."/>
            <person name="Nagy L.G."/>
            <person name="Nolan M."/>
            <person name="Ohm R.A."/>
            <person name="Patyshakuliyeva A."/>
            <person name="Rokas A."/>
            <person name="Ruiz-Duenas F.J."/>
            <person name="Sabat G."/>
            <person name="Salamov A."/>
            <person name="Samejima M."/>
            <person name="Schmutz J."/>
            <person name="Slot J.C."/>
            <person name="St John F."/>
            <person name="Stenlid J."/>
            <person name="Sun H."/>
            <person name="Sun S."/>
            <person name="Syed K."/>
            <person name="Tsang A."/>
            <person name="Wiebenga A."/>
            <person name="Young D."/>
            <person name="Pisabarro A."/>
            <person name="Eastwood D.C."/>
            <person name="Martin F."/>
            <person name="Cullen D."/>
            <person name="Grigoriev I.V."/>
            <person name="Hibbett D.S."/>
        </authorList>
    </citation>
    <scope>NUCLEOTIDE SEQUENCE [LARGE SCALE GENOMIC DNA]</scope>
    <source>
        <strain evidence="3">RWD-64-598 SS2</strain>
    </source>
</reference>
<dbReference type="RefSeq" id="XP_007773484.1">
    <property type="nucleotide sequence ID" value="XM_007775294.1"/>
</dbReference>
<dbReference type="Proteomes" id="UP000053558">
    <property type="component" value="Unassembled WGS sequence"/>
</dbReference>
<dbReference type="EMBL" id="JH711586">
    <property type="protein sequence ID" value="EIW76227.1"/>
    <property type="molecule type" value="Genomic_DNA"/>
</dbReference>
<keyword evidence="3" id="KW-1185">Reference proteome</keyword>
<dbReference type="KEGG" id="cput:CONPUDRAFT_139654"/>
<name>A0A5M3MAZ4_CONPW</name>
<gene>
    <name evidence="2" type="ORF">CONPUDRAFT_139654</name>
</gene>